<evidence type="ECO:0000256" key="2">
    <source>
        <dbReference type="ARBA" id="ARBA00022670"/>
    </source>
</evidence>
<keyword evidence="3 10" id="KW-0732">Signal</keyword>
<dbReference type="GO" id="GO:0006508">
    <property type="term" value="P:proteolysis"/>
    <property type="evidence" value="ECO:0007669"/>
    <property type="project" value="UniProtKB-KW"/>
</dbReference>
<dbReference type="Gene3D" id="2.40.70.10">
    <property type="entry name" value="Acid Proteases"/>
    <property type="match status" value="2"/>
</dbReference>
<evidence type="ECO:0000256" key="5">
    <source>
        <dbReference type="ARBA" id="ARBA00022801"/>
    </source>
</evidence>
<evidence type="ECO:0000256" key="9">
    <source>
        <dbReference type="SAM" id="MobiDB-lite"/>
    </source>
</evidence>
<evidence type="ECO:0000256" key="3">
    <source>
        <dbReference type="ARBA" id="ARBA00022729"/>
    </source>
</evidence>
<accession>A0A9P8VIZ4</accession>
<dbReference type="InterPro" id="IPR021109">
    <property type="entry name" value="Peptidase_aspartic_dom_sf"/>
</dbReference>
<evidence type="ECO:0000256" key="4">
    <source>
        <dbReference type="ARBA" id="ARBA00022750"/>
    </source>
</evidence>
<dbReference type="AlphaFoldDB" id="A0A9P8VIZ4"/>
<evidence type="ECO:0000313" key="12">
    <source>
        <dbReference type="EMBL" id="KAH6692569.1"/>
    </source>
</evidence>
<evidence type="ECO:0000256" key="1">
    <source>
        <dbReference type="ARBA" id="ARBA00007447"/>
    </source>
</evidence>
<feature type="domain" description="Peptidase A1" evidence="11">
    <location>
        <begin position="66"/>
        <end position="406"/>
    </location>
</feature>
<evidence type="ECO:0000259" key="11">
    <source>
        <dbReference type="PROSITE" id="PS51767"/>
    </source>
</evidence>
<comment type="similarity">
    <text evidence="1 8">Belongs to the peptidase A1 family.</text>
</comment>
<dbReference type="CDD" id="cd05474">
    <property type="entry name" value="SAP_like"/>
    <property type="match status" value="1"/>
</dbReference>
<keyword evidence="7" id="KW-1015">Disulfide bond</keyword>
<dbReference type="InterPro" id="IPR001461">
    <property type="entry name" value="Aspartic_peptidase_A1"/>
</dbReference>
<proteinExistence type="inferred from homology"/>
<evidence type="ECO:0000256" key="8">
    <source>
        <dbReference type="RuleBase" id="RU000454"/>
    </source>
</evidence>
<dbReference type="GO" id="GO:0004190">
    <property type="term" value="F:aspartic-type endopeptidase activity"/>
    <property type="evidence" value="ECO:0007669"/>
    <property type="project" value="UniProtKB-KW"/>
</dbReference>
<dbReference type="Pfam" id="PF00026">
    <property type="entry name" value="Asp"/>
    <property type="match status" value="1"/>
</dbReference>
<keyword evidence="5 8" id="KW-0378">Hydrolase</keyword>
<dbReference type="InterPro" id="IPR001969">
    <property type="entry name" value="Aspartic_peptidase_AS"/>
</dbReference>
<dbReference type="Proteomes" id="UP000770015">
    <property type="component" value="Unassembled WGS sequence"/>
</dbReference>
<dbReference type="EMBL" id="JAGSXJ010000004">
    <property type="protein sequence ID" value="KAH6692569.1"/>
    <property type="molecule type" value="Genomic_DNA"/>
</dbReference>
<protein>
    <submittedName>
        <fullName evidence="12">Aspartic peptidase domain-containing protein</fullName>
    </submittedName>
</protein>
<gene>
    <name evidence="12" type="ORF">F5X68DRAFT_59279</name>
</gene>
<feature type="disulfide bond" evidence="7">
    <location>
        <begin position="322"/>
        <end position="367"/>
    </location>
</feature>
<evidence type="ECO:0000256" key="10">
    <source>
        <dbReference type="SAM" id="SignalP"/>
    </source>
</evidence>
<reference evidence="12" key="1">
    <citation type="journal article" date="2021" name="Nat. Commun.">
        <title>Genetic determinants of endophytism in the Arabidopsis root mycobiome.</title>
        <authorList>
            <person name="Mesny F."/>
            <person name="Miyauchi S."/>
            <person name="Thiergart T."/>
            <person name="Pickel B."/>
            <person name="Atanasova L."/>
            <person name="Karlsson M."/>
            <person name="Huettel B."/>
            <person name="Barry K.W."/>
            <person name="Haridas S."/>
            <person name="Chen C."/>
            <person name="Bauer D."/>
            <person name="Andreopoulos W."/>
            <person name="Pangilinan J."/>
            <person name="LaButti K."/>
            <person name="Riley R."/>
            <person name="Lipzen A."/>
            <person name="Clum A."/>
            <person name="Drula E."/>
            <person name="Henrissat B."/>
            <person name="Kohler A."/>
            <person name="Grigoriev I.V."/>
            <person name="Martin F.M."/>
            <person name="Hacquard S."/>
        </authorList>
    </citation>
    <scope>NUCLEOTIDE SEQUENCE</scope>
    <source>
        <strain evidence="12">MPI-SDFR-AT-0117</strain>
    </source>
</reference>
<keyword evidence="2 8" id="KW-0645">Protease</keyword>
<dbReference type="SUPFAM" id="SSF50630">
    <property type="entry name" value="Acid proteases"/>
    <property type="match status" value="1"/>
</dbReference>
<evidence type="ECO:0000256" key="6">
    <source>
        <dbReference type="PIRSR" id="PIRSR601461-1"/>
    </source>
</evidence>
<keyword evidence="13" id="KW-1185">Reference proteome</keyword>
<feature type="signal peptide" evidence="10">
    <location>
        <begin position="1"/>
        <end position="20"/>
    </location>
</feature>
<feature type="active site" evidence="6">
    <location>
        <position position="84"/>
    </location>
</feature>
<feature type="region of interest" description="Disordered" evidence="9">
    <location>
        <begin position="423"/>
        <end position="444"/>
    </location>
</feature>
<feature type="chain" id="PRO_5040259309" evidence="10">
    <location>
        <begin position="21"/>
        <end position="476"/>
    </location>
</feature>
<sequence length="476" mass="49793">MHTTTPLLAALLSASTCTAAAHGRRDDAPRVVSMRTRKEPITSSHLDRRNTNNTLDIGLTNQKILYTVEASMGTPPQKIVLQLDTGSADLWIPAANWCENDAAEVQDGPQACKAFGSYSANDSSTYEYLNSNLVLGYVDNSRTTGDFATDVFTIGGVSVQDMQFGIGYNISTDGFTGGIIGISYANDEGGVIEGVATSYPNFPAVLVNDGLIRSQAYSLYLDSAESHDGTVLFGGIDTERFEGQLQTVSIIADNGVYRDLQIALDSISVSGGPSLGPDGEALVALLDSGTSYTYIPDDIITPIYDQFSITYDNSSSNSYVDCDLGNQNTSIIFSFSGANISVPMSEVVLDSNTYAKGGSKTGQSGICAFGILPMSGLSLTSPILGDTFLRSAYVVYDLDNNEISLAQARYNAGTESNILEIGEGPNAVPQATGTGSGSGGTPDSGNGNAAAGLVAVTQVTWAVALLHLAALGWAAL</sequence>
<evidence type="ECO:0000256" key="7">
    <source>
        <dbReference type="PIRSR" id="PIRSR601461-2"/>
    </source>
</evidence>
<dbReference type="OrthoDB" id="771136at2759"/>
<dbReference type="PANTHER" id="PTHR47966:SF65">
    <property type="entry name" value="ASPARTIC-TYPE ENDOPEPTIDASE"/>
    <property type="match status" value="1"/>
</dbReference>
<name>A0A9P8VIZ4_9PEZI</name>
<evidence type="ECO:0000313" key="13">
    <source>
        <dbReference type="Proteomes" id="UP000770015"/>
    </source>
</evidence>
<comment type="caution">
    <text evidence="12">The sequence shown here is derived from an EMBL/GenBank/DDBJ whole genome shotgun (WGS) entry which is preliminary data.</text>
</comment>
<dbReference type="PROSITE" id="PS51767">
    <property type="entry name" value="PEPTIDASE_A1"/>
    <property type="match status" value="1"/>
</dbReference>
<dbReference type="PANTHER" id="PTHR47966">
    <property type="entry name" value="BETA-SITE APP-CLEAVING ENZYME, ISOFORM A-RELATED"/>
    <property type="match status" value="1"/>
</dbReference>
<dbReference type="InterPro" id="IPR033121">
    <property type="entry name" value="PEPTIDASE_A1"/>
</dbReference>
<organism evidence="12 13">
    <name type="scientific">Plectosphaerella plurivora</name>
    <dbReference type="NCBI Taxonomy" id="936078"/>
    <lineage>
        <taxon>Eukaryota</taxon>
        <taxon>Fungi</taxon>
        <taxon>Dikarya</taxon>
        <taxon>Ascomycota</taxon>
        <taxon>Pezizomycotina</taxon>
        <taxon>Sordariomycetes</taxon>
        <taxon>Hypocreomycetidae</taxon>
        <taxon>Glomerellales</taxon>
        <taxon>Plectosphaerellaceae</taxon>
        <taxon>Plectosphaerella</taxon>
    </lineage>
</organism>
<feature type="active site" evidence="6">
    <location>
        <position position="287"/>
    </location>
</feature>
<dbReference type="PRINTS" id="PR00792">
    <property type="entry name" value="PEPSIN"/>
</dbReference>
<keyword evidence="4 8" id="KW-0064">Aspartyl protease</keyword>
<dbReference type="InterPro" id="IPR033876">
    <property type="entry name" value="SAP-like"/>
</dbReference>
<dbReference type="PROSITE" id="PS00141">
    <property type="entry name" value="ASP_PROTEASE"/>
    <property type="match status" value="1"/>
</dbReference>